<feature type="transmembrane region" description="Helical" evidence="2">
    <location>
        <begin position="160"/>
        <end position="178"/>
    </location>
</feature>
<protein>
    <recommendedName>
        <fullName evidence="3">DUF6533 domain-containing protein</fullName>
    </recommendedName>
</protein>
<feature type="transmembrane region" description="Helical" evidence="2">
    <location>
        <begin position="271"/>
        <end position="291"/>
    </location>
</feature>
<sequence length="371" mass="42063">MNSPYPCLALILSPASILWPHRLPSLEDIVFKTTMSSAAAEIAALEPTIIAIGYDLLSTKRYWVAITALWSYEYILTLGNEIQYAWKGRRNLMFWLFFLNRYLCLIIIIITNVAYFTPLFTQEVCYRYGFVEQLETLFMATIAEVLVLLRVHALSGRKQYVLFIAILLIVVQWALLLYQDVLYKNGTSNLAVLLFARELDTSAIPPLPDIDAYRLCIAIPSTQIAQAGETFLSLFIVYDGLAVLSIIYFVSQQAKGFHFVPILELVQRDGLLYFAVMFSSNFVWLMMALHARPSLGFIQNQPAMVISSIMVNRITMNLQKASEEKLEFSRPGSRRGAEDENASTSENDIELGSFRDSYQTSSRRFSRATAG</sequence>
<keyword evidence="2" id="KW-0472">Membrane</keyword>
<evidence type="ECO:0000313" key="5">
    <source>
        <dbReference type="Proteomes" id="UP001163798"/>
    </source>
</evidence>
<dbReference type="AlphaFoldDB" id="A0AA38NKA3"/>
<keyword evidence="2" id="KW-0812">Transmembrane</keyword>
<dbReference type="InterPro" id="IPR045340">
    <property type="entry name" value="DUF6533"/>
</dbReference>
<evidence type="ECO:0000256" key="2">
    <source>
        <dbReference type="SAM" id="Phobius"/>
    </source>
</evidence>
<proteinExistence type="predicted"/>
<dbReference type="Pfam" id="PF20151">
    <property type="entry name" value="DUF6533"/>
    <property type="match status" value="1"/>
</dbReference>
<dbReference type="Proteomes" id="UP001163798">
    <property type="component" value="Unassembled WGS sequence"/>
</dbReference>
<evidence type="ECO:0000256" key="1">
    <source>
        <dbReference type="SAM" id="MobiDB-lite"/>
    </source>
</evidence>
<feature type="transmembrane region" description="Helical" evidence="2">
    <location>
        <begin position="136"/>
        <end position="153"/>
    </location>
</feature>
<reference evidence="4" key="1">
    <citation type="submission" date="2022-08" db="EMBL/GenBank/DDBJ databases">
        <authorList>
            <consortium name="DOE Joint Genome Institute"/>
            <person name="Min B."/>
            <person name="Riley R."/>
            <person name="Sierra-Patev S."/>
            <person name="Naranjo-Ortiz M."/>
            <person name="Looney B."/>
            <person name="Konkel Z."/>
            <person name="Slot J.C."/>
            <person name="Sakamoto Y."/>
            <person name="Steenwyk J.L."/>
            <person name="Rokas A."/>
            <person name="Carro J."/>
            <person name="Camarero S."/>
            <person name="Ferreira P."/>
            <person name="Molpeceres G."/>
            <person name="Ruiz-Duenas F.J."/>
            <person name="Serrano A."/>
            <person name="Henrissat B."/>
            <person name="Drula E."/>
            <person name="Hughes K.W."/>
            <person name="Mata J.L."/>
            <person name="Ishikawa N.K."/>
            <person name="Vargas-Isla R."/>
            <person name="Ushijima S."/>
            <person name="Smith C.A."/>
            <person name="Ahrendt S."/>
            <person name="Andreopoulos W."/>
            <person name="He G."/>
            <person name="Labutti K."/>
            <person name="Lipzen A."/>
            <person name="Ng V."/>
            <person name="Sandor L."/>
            <person name="Barry K."/>
            <person name="Martinez A.T."/>
            <person name="Xiao Y."/>
            <person name="Gibbons J.G."/>
            <person name="Terashima K."/>
            <person name="Hibbett D.S."/>
            <person name="Grigoriev I.V."/>
        </authorList>
    </citation>
    <scope>NUCLEOTIDE SEQUENCE</scope>
    <source>
        <strain evidence="4">TFB10291</strain>
    </source>
</reference>
<feature type="transmembrane region" description="Helical" evidence="2">
    <location>
        <begin position="231"/>
        <end position="250"/>
    </location>
</feature>
<keyword evidence="2" id="KW-1133">Transmembrane helix</keyword>
<comment type="caution">
    <text evidence="4">The sequence shown here is derived from an EMBL/GenBank/DDBJ whole genome shotgun (WGS) entry which is preliminary data.</text>
</comment>
<dbReference type="EMBL" id="MU793491">
    <property type="protein sequence ID" value="KAJ3782209.1"/>
    <property type="molecule type" value="Genomic_DNA"/>
</dbReference>
<keyword evidence="5" id="KW-1185">Reference proteome</keyword>
<feature type="region of interest" description="Disordered" evidence="1">
    <location>
        <begin position="325"/>
        <end position="371"/>
    </location>
</feature>
<organism evidence="4 5">
    <name type="scientific">Lentinula aff. detonsa</name>
    <dbReference type="NCBI Taxonomy" id="2804958"/>
    <lineage>
        <taxon>Eukaryota</taxon>
        <taxon>Fungi</taxon>
        <taxon>Dikarya</taxon>
        <taxon>Basidiomycota</taxon>
        <taxon>Agaricomycotina</taxon>
        <taxon>Agaricomycetes</taxon>
        <taxon>Agaricomycetidae</taxon>
        <taxon>Agaricales</taxon>
        <taxon>Marasmiineae</taxon>
        <taxon>Omphalotaceae</taxon>
        <taxon>Lentinula</taxon>
    </lineage>
</organism>
<evidence type="ECO:0000313" key="4">
    <source>
        <dbReference type="EMBL" id="KAJ3782209.1"/>
    </source>
</evidence>
<feature type="domain" description="DUF6533" evidence="3">
    <location>
        <begin position="64"/>
        <end position="105"/>
    </location>
</feature>
<feature type="transmembrane region" description="Helical" evidence="2">
    <location>
        <begin position="92"/>
        <end position="116"/>
    </location>
</feature>
<name>A0AA38NKA3_9AGAR</name>
<gene>
    <name evidence="4" type="ORF">GGU10DRAFT_390006</name>
</gene>
<accession>A0AA38NKA3</accession>
<evidence type="ECO:0000259" key="3">
    <source>
        <dbReference type="Pfam" id="PF20151"/>
    </source>
</evidence>